<keyword evidence="9" id="KW-1185">Reference proteome</keyword>
<evidence type="ECO:0000259" key="7">
    <source>
        <dbReference type="PROSITE" id="PS50222"/>
    </source>
</evidence>
<dbReference type="PROSITE" id="PS00018">
    <property type="entry name" value="EF_HAND_1"/>
    <property type="match status" value="1"/>
</dbReference>
<feature type="compositionally biased region" description="Basic and acidic residues" evidence="6">
    <location>
        <begin position="195"/>
        <end position="207"/>
    </location>
</feature>
<dbReference type="InterPro" id="IPR037200">
    <property type="entry name" value="Isy1_sf"/>
</dbReference>
<dbReference type="GO" id="GO:0000350">
    <property type="term" value="P:generation of catalytic spliceosome for second transesterification step"/>
    <property type="evidence" value="ECO:0007669"/>
    <property type="project" value="InterPro"/>
</dbReference>
<dbReference type="PANTHER" id="PTHR13021">
    <property type="entry name" value="PRE-MRNA-SPLICING FACTOR ISY1"/>
    <property type="match status" value="1"/>
</dbReference>
<evidence type="ECO:0000256" key="5">
    <source>
        <dbReference type="ARBA" id="ARBA00023242"/>
    </source>
</evidence>
<dbReference type="AlphaFoldDB" id="A0A2Z6REM4"/>
<gene>
    <name evidence="8" type="ORF">RclHR1_03850009</name>
</gene>
<dbReference type="Gene3D" id="1.10.238.10">
    <property type="entry name" value="EF-hand"/>
    <property type="match status" value="2"/>
</dbReference>
<feature type="domain" description="EF-hand" evidence="7">
    <location>
        <begin position="361"/>
        <end position="385"/>
    </location>
</feature>
<feature type="domain" description="EF-hand" evidence="7">
    <location>
        <begin position="254"/>
        <end position="289"/>
    </location>
</feature>
<proteinExistence type="inferred from homology"/>
<dbReference type="InterPro" id="IPR029012">
    <property type="entry name" value="Helix_hairpin_bin_sf"/>
</dbReference>
<keyword evidence="5" id="KW-0539">Nucleus</keyword>
<dbReference type="InterPro" id="IPR018247">
    <property type="entry name" value="EF_Hand_1_Ca_BS"/>
</dbReference>
<dbReference type="CDD" id="cd00051">
    <property type="entry name" value="EFh"/>
    <property type="match status" value="1"/>
</dbReference>
<dbReference type="InterPro" id="IPR011992">
    <property type="entry name" value="EF-hand-dom_pair"/>
</dbReference>
<dbReference type="FunFam" id="1.10.287.660:FF:000001">
    <property type="entry name" value="pre-mRNA-splicing factor ISY1 homolog"/>
    <property type="match status" value="1"/>
</dbReference>
<keyword evidence="3" id="KW-0677">Repeat</keyword>
<evidence type="ECO:0000256" key="2">
    <source>
        <dbReference type="ARBA" id="ARBA00007002"/>
    </source>
</evidence>
<comment type="similarity">
    <text evidence="2">Belongs to the ISY1 family.</text>
</comment>
<accession>A0A2Z6REM4</accession>
<dbReference type="GO" id="GO:0005634">
    <property type="term" value="C:nucleus"/>
    <property type="evidence" value="ECO:0007669"/>
    <property type="project" value="UniProtKB-SubCell"/>
</dbReference>
<comment type="caution">
    <text evidence="8">The sequence shown here is derived from an EMBL/GenBank/DDBJ whole genome shotgun (WGS) entry which is preliminary data.</text>
</comment>
<evidence type="ECO:0000256" key="1">
    <source>
        <dbReference type="ARBA" id="ARBA00004123"/>
    </source>
</evidence>
<dbReference type="FunFam" id="1.10.238.10:FF:000003">
    <property type="entry name" value="Calmodulin A"/>
    <property type="match status" value="1"/>
</dbReference>
<dbReference type="STRING" id="94130.A0A2Z6REM4"/>
<dbReference type="Pfam" id="PF13499">
    <property type="entry name" value="EF-hand_7"/>
    <property type="match status" value="1"/>
</dbReference>
<dbReference type="Pfam" id="PF06246">
    <property type="entry name" value="Isy1"/>
    <property type="match status" value="1"/>
</dbReference>
<evidence type="ECO:0000256" key="3">
    <source>
        <dbReference type="ARBA" id="ARBA00022737"/>
    </source>
</evidence>
<keyword evidence="4" id="KW-0106">Calcium</keyword>
<feature type="domain" description="EF-hand" evidence="7">
    <location>
        <begin position="325"/>
        <end position="360"/>
    </location>
</feature>
<dbReference type="SUPFAM" id="SSF140102">
    <property type="entry name" value="ISY1 domain-like"/>
    <property type="match status" value="1"/>
</dbReference>
<evidence type="ECO:0000256" key="6">
    <source>
        <dbReference type="SAM" id="MobiDB-lite"/>
    </source>
</evidence>
<evidence type="ECO:0000256" key="4">
    <source>
        <dbReference type="ARBA" id="ARBA00022837"/>
    </source>
</evidence>
<dbReference type="SUPFAM" id="SSF47473">
    <property type="entry name" value="EF-hand"/>
    <property type="match status" value="1"/>
</dbReference>
<dbReference type="InterPro" id="IPR009360">
    <property type="entry name" value="Isy1"/>
</dbReference>
<protein>
    <recommendedName>
        <fullName evidence="7">EF-hand domain-containing protein</fullName>
    </recommendedName>
</protein>
<dbReference type="SMART" id="SM00054">
    <property type="entry name" value="EFh"/>
    <property type="match status" value="2"/>
</dbReference>
<dbReference type="InterPro" id="IPR002048">
    <property type="entry name" value="EF_hand_dom"/>
</dbReference>
<dbReference type="EMBL" id="BEXD01003168">
    <property type="protein sequence ID" value="GBC00411.1"/>
    <property type="molecule type" value="Genomic_DNA"/>
</dbReference>
<evidence type="ECO:0000313" key="8">
    <source>
        <dbReference type="EMBL" id="GBC00411.1"/>
    </source>
</evidence>
<evidence type="ECO:0000313" key="9">
    <source>
        <dbReference type="Proteomes" id="UP000247702"/>
    </source>
</evidence>
<comment type="subcellular location">
    <subcellularLocation>
        <location evidence="1">Nucleus</location>
    </subcellularLocation>
</comment>
<dbReference type="GO" id="GO:0005509">
    <property type="term" value="F:calcium ion binding"/>
    <property type="evidence" value="ECO:0007669"/>
    <property type="project" value="InterPro"/>
</dbReference>
<dbReference type="Proteomes" id="UP000247702">
    <property type="component" value="Unassembled WGS sequence"/>
</dbReference>
<dbReference type="PROSITE" id="PS50222">
    <property type="entry name" value="EF_HAND_2"/>
    <property type="match status" value="3"/>
</dbReference>
<name>A0A2Z6REM4_9GLOM</name>
<feature type="region of interest" description="Disordered" evidence="6">
    <location>
        <begin position="193"/>
        <end position="216"/>
    </location>
</feature>
<organism evidence="8 9">
    <name type="scientific">Rhizophagus clarus</name>
    <dbReference type="NCBI Taxonomy" id="94130"/>
    <lineage>
        <taxon>Eukaryota</taxon>
        <taxon>Fungi</taxon>
        <taxon>Fungi incertae sedis</taxon>
        <taxon>Mucoromycota</taxon>
        <taxon>Glomeromycotina</taxon>
        <taxon>Glomeromycetes</taxon>
        <taxon>Glomerales</taxon>
        <taxon>Glomeraceae</taxon>
        <taxon>Rhizophagus</taxon>
    </lineage>
</organism>
<dbReference type="Gene3D" id="1.10.287.660">
    <property type="entry name" value="Helix hairpin bin"/>
    <property type="match status" value="1"/>
</dbReference>
<sequence length="385" mass="44689">MARNEEKAQSMLYRFREAQAVQLGLVKPKERRPYLASDCNNLKDAEKWRQQIIREISRKVSKIQDAGLSDYQIRDLNDEINKLMREKSHWDDQIKKLGGPDYKRVGPKMLDHEGKEVPGNRGYKYFGRAKDLPGVRDLFEQEAPSPQKRTRFDLYKNVDADYYGYRDEEDGTLLEYEREIENKVIAEALEIPDETLPKDKSQKKKENTSQLENNSMDIDSSSEKYVAHVAVPSQKEVEEFLVRRRKRQMLDRYERKEEYYKAFKLFDKEGNDTIPSDALGDLLRALKQNPTNAKVAELVKGAGPKISFDKFLEILLRPDGFAPAATYEEIFEGFQVFDKDRTGYISVGEVKYVLTSLGEKLTEAEVDELIKIVNVDKNGNIKYEE</sequence>
<reference evidence="8 9" key="1">
    <citation type="submission" date="2017-11" db="EMBL/GenBank/DDBJ databases">
        <title>The genome of Rhizophagus clarus HR1 reveals common genetic basis of auxotrophy among arbuscular mycorrhizal fungi.</title>
        <authorList>
            <person name="Kobayashi Y."/>
        </authorList>
    </citation>
    <scope>NUCLEOTIDE SEQUENCE [LARGE SCALE GENOMIC DNA]</scope>
    <source>
        <strain evidence="8 9">HR1</strain>
    </source>
</reference>